<dbReference type="GeneTree" id="ENSGT00940000163701"/>
<dbReference type="AlphaFoldDB" id="A0A8C6L648"/>
<dbReference type="Proteomes" id="UP000694548">
    <property type="component" value="Chromosome sgr17"/>
</dbReference>
<sequence length="149" mass="16759">RKKLVTVWCLMAEKAPTDWSSGLCDCFEDISACCYGFWCSPCLACSVSGQFGENFLICDVPLFAPPTALSMRSAMRNKYGIKGSLCKDIAVSCFCVWCSWCQMHSELKHRKKTPVIINLSLRDGVRCSVIREGLRVDPLLLHIEKSQLR</sequence>
<dbReference type="InterPro" id="IPR006461">
    <property type="entry name" value="PLAC_motif_containing"/>
</dbReference>
<evidence type="ECO:0000313" key="2">
    <source>
        <dbReference type="Ensembl" id="ENSNFUP00015014305.1"/>
    </source>
</evidence>
<dbReference type="PANTHER" id="PTHR15907">
    <property type="entry name" value="DUF614 FAMILY PROTEIN-RELATED"/>
    <property type="match status" value="1"/>
</dbReference>
<comment type="similarity">
    <text evidence="1">Belongs to the cornifelin family.</text>
</comment>
<reference evidence="2" key="3">
    <citation type="submission" date="2025-09" db="UniProtKB">
        <authorList>
            <consortium name="Ensembl"/>
        </authorList>
    </citation>
    <scope>IDENTIFICATION</scope>
</reference>
<keyword evidence="3" id="KW-1185">Reference proteome</keyword>
<reference evidence="2" key="1">
    <citation type="submission" date="2014-08" db="EMBL/GenBank/DDBJ databases">
        <authorList>
            <person name="Senf B."/>
            <person name="Petzold A."/>
            <person name="Downie B.R."/>
            <person name="Koch P."/>
            <person name="Platzer M."/>
        </authorList>
    </citation>
    <scope>NUCLEOTIDE SEQUENCE [LARGE SCALE GENOMIC DNA]</scope>
    <source>
        <strain evidence="2">GRZ</strain>
    </source>
</reference>
<evidence type="ECO:0000256" key="1">
    <source>
        <dbReference type="ARBA" id="ARBA00009024"/>
    </source>
</evidence>
<dbReference type="Ensembl" id="ENSNFUT00015015015.1">
    <property type="protein sequence ID" value="ENSNFUP00015014305.1"/>
    <property type="gene ID" value="ENSNFUG00015006953.1"/>
</dbReference>
<evidence type="ECO:0008006" key="4">
    <source>
        <dbReference type="Google" id="ProtNLM"/>
    </source>
</evidence>
<protein>
    <recommendedName>
        <fullName evidence="4">Plac8 onzin related protein 2</fullName>
    </recommendedName>
</protein>
<proteinExistence type="inferred from homology"/>
<reference evidence="2" key="2">
    <citation type="submission" date="2025-08" db="UniProtKB">
        <authorList>
            <consortium name="Ensembl"/>
        </authorList>
    </citation>
    <scope>IDENTIFICATION</scope>
</reference>
<dbReference type="Pfam" id="PF04749">
    <property type="entry name" value="PLAC8"/>
    <property type="match status" value="1"/>
</dbReference>
<evidence type="ECO:0000313" key="3">
    <source>
        <dbReference type="Proteomes" id="UP000694548"/>
    </source>
</evidence>
<name>A0A8C6L648_NOTFU</name>
<dbReference type="NCBIfam" id="TIGR01571">
    <property type="entry name" value="A_thal_Cys_rich"/>
    <property type="match status" value="1"/>
</dbReference>
<organism evidence="2 3">
    <name type="scientific">Nothobranchius furzeri</name>
    <name type="common">Turquoise killifish</name>
    <dbReference type="NCBI Taxonomy" id="105023"/>
    <lineage>
        <taxon>Eukaryota</taxon>
        <taxon>Metazoa</taxon>
        <taxon>Chordata</taxon>
        <taxon>Craniata</taxon>
        <taxon>Vertebrata</taxon>
        <taxon>Euteleostomi</taxon>
        <taxon>Actinopterygii</taxon>
        <taxon>Neopterygii</taxon>
        <taxon>Teleostei</taxon>
        <taxon>Neoteleostei</taxon>
        <taxon>Acanthomorphata</taxon>
        <taxon>Ovalentaria</taxon>
        <taxon>Atherinomorphae</taxon>
        <taxon>Cyprinodontiformes</taxon>
        <taxon>Nothobranchiidae</taxon>
        <taxon>Nothobranchius</taxon>
    </lineage>
</organism>
<accession>A0A8C6L648</accession>